<dbReference type="InterPro" id="IPR050087">
    <property type="entry name" value="AON_synthase_class-II"/>
</dbReference>
<name>A0A1M7T5W5_9RHOB</name>
<sequence length="457" mass="48810">MSEDGAPQDGQGRFAAARRSALLEQLRAARARRPAAEQAERPAPARRAARRSFDFSTLPAHKQMRMQRAAAEMMGIEPPFFRVQEGYAAQTCVIEGRELLNFSSYNYLGLNGHPHVRAAAKAAIDRYGVSVSASRVVAGERDLHRRLEQALARFLGVEDAAAFVSGHATNVTAIGTLLGPRDLALVDALAHNSIYEGARLSGATRITFPHNDFAWVDDFLTRRRGDFERVLIAVEGLYSMDGDAPDLPAFVEVKSRHDAWLMVDEAHALGVLGATGRGIAEAQGVDPASVEIWMGTLSKTLSSCGGYIAGSAALVDLLKATAPGFVYSVGLAAPLTAAALAALEVLEAEPERVARLQRNGARLLERARAAGLDTGLSQGFAVTPVIVGDSARAAILSDMVRRRGVNALPITFPAVPEKQARLRFFVSADHAPEQIDRAVEITAAALPEALARPLIAG</sequence>
<comment type="cofactor">
    <cofactor evidence="1">
        <name>pyridoxal 5'-phosphate</name>
        <dbReference type="ChEBI" id="CHEBI:597326"/>
    </cofactor>
</comment>
<evidence type="ECO:0000313" key="5">
    <source>
        <dbReference type="EMBL" id="SHN66087.1"/>
    </source>
</evidence>
<dbReference type="GO" id="GO:0016740">
    <property type="term" value="F:transferase activity"/>
    <property type="evidence" value="ECO:0007669"/>
    <property type="project" value="UniProtKB-KW"/>
</dbReference>
<dbReference type="PANTHER" id="PTHR13693:SF3">
    <property type="entry name" value="LD36009P"/>
    <property type="match status" value="1"/>
</dbReference>
<dbReference type="Gene3D" id="3.90.1150.10">
    <property type="entry name" value="Aspartate Aminotransferase, domain 1"/>
    <property type="match status" value="1"/>
</dbReference>
<gene>
    <name evidence="5" type="ORF">SAMN05216200_104208</name>
</gene>
<dbReference type="Proteomes" id="UP000184066">
    <property type="component" value="Unassembled WGS sequence"/>
</dbReference>
<feature type="region of interest" description="Disordered" evidence="3">
    <location>
        <begin position="27"/>
        <end position="52"/>
    </location>
</feature>
<dbReference type="Gene3D" id="3.40.640.10">
    <property type="entry name" value="Type I PLP-dependent aspartate aminotransferase-like (Major domain)"/>
    <property type="match status" value="1"/>
</dbReference>
<dbReference type="InterPro" id="IPR015424">
    <property type="entry name" value="PyrdxlP-dep_Trfase"/>
</dbReference>
<dbReference type="AlphaFoldDB" id="A0A1M7T5W5"/>
<proteinExistence type="predicted"/>
<dbReference type="EMBL" id="FRDL01000004">
    <property type="protein sequence ID" value="SHN66087.1"/>
    <property type="molecule type" value="Genomic_DNA"/>
</dbReference>
<keyword evidence="6" id="KW-1185">Reference proteome</keyword>
<dbReference type="SUPFAM" id="SSF53383">
    <property type="entry name" value="PLP-dependent transferases"/>
    <property type="match status" value="1"/>
</dbReference>
<organism evidence="5 6">
    <name type="scientific">Oceanicella actignis</name>
    <dbReference type="NCBI Taxonomy" id="1189325"/>
    <lineage>
        <taxon>Bacteria</taxon>
        <taxon>Pseudomonadati</taxon>
        <taxon>Pseudomonadota</taxon>
        <taxon>Alphaproteobacteria</taxon>
        <taxon>Rhodobacterales</taxon>
        <taxon>Paracoccaceae</taxon>
        <taxon>Oceanicella</taxon>
    </lineage>
</organism>
<dbReference type="Pfam" id="PF00155">
    <property type="entry name" value="Aminotran_1_2"/>
    <property type="match status" value="1"/>
</dbReference>
<accession>A0A1M7T5W5</accession>
<reference evidence="5 6" key="1">
    <citation type="submission" date="2016-12" db="EMBL/GenBank/DDBJ databases">
        <authorList>
            <person name="Song W.-J."/>
            <person name="Kurnit D.M."/>
        </authorList>
    </citation>
    <scope>NUCLEOTIDE SEQUENCE [LARGE SCALE GENOMIC DNA]</scope>
    <source>
        <strain evidence="5 6">CGMCC 1.10808</strain>
    </source>
</reference>
<protein>
    <submittedName>
        <fullName evidence="5">8-amino-7-oxononanoate synthase</fullName>
    </submittedName>
</protein>
<evidence type="ECO:0000256" key="2">
    <source>
        <dbReference type="ARBA" id="ARBA00022679"/>
    </source>
</evidence>
<evidence type="ECO:0000256" key="1">
    <source>
        <dbReference type="ARBA" id="ARBA00001933"/>
    </source>
</evidence>
<evidence type="ECO:0000259" key="4">
    <source>
        <dbReference type="Pfam" id="PF00155"/>
    </source>
</evidence>
<dbReference type="InterPro" id="IPR015422">
    <property type="entry name" value="PyrdxlP-dep_Trfase_small"/>
</dbReference>
<dbReference type="CDD" id="cd06454">
    <property type="entry name" value="KBL_like"/>
    <property type="match status" value="1"/>
</dbReference>
<dbReference type="STRING" id="1189325.SAMN04488119_104208"/>
<evidence type="ECO:0000256" key="3">
    <source>
        <dbReference type="SAM" id="MobiDB-lite"/>
    </source>
</evidence>
<dbReference type="PANTHER" id="PTHR13693">
    <property type="entry name" value="CLASS II AMINOTRANSFERASE/8-AMINO-7-OXONONANOATE SYNTHASE"/>
    <property type="match status" value="1"/>
</dbReference>
<dbReference type="GO" id="GO:0030170">
    <property type="term" value="F:pyridoxal phosphate binding"/>
    <property type="evidence" value="ECO:0007669"/>
    <property type="project" value="InterPro"/>
</dbReference>
<dbReference type="OrthoDB" id="9807157at2"/>
<keyword evidence="2" id="KW-0808">Transferase</keyword>
<feature type="domain" description="Aminotransferase class I/classII large" evidence="4">
    <location>
        <begin position="98"/>
        <end position="440"/>
    </location>
</feature>
<evidence type="ECO:0000313" key="6">
    <source>
        <dbReference type="Proteomes" id="UP000184066"/>
    </source>
</evidence>
<dbReference type="RefSeq" id="WP_072747159.1">
    <property type="nucleotide sequence ID" value="NZ_FOHL01000004.1"/>
</dbReference>
<dbReference type="InterPro" id="IPR015421">
    <property type="entry name" value="PyrdxlP-dep_Trfase_major"/>
</dbReference>
<dbReference type="InterPro" id="IPR004839">
    <property type="entry name" value="Aminotransferase_I/II_large"/>
</dbReference>